<dbReference type="Proteomes" id="UP001595990">
    <property type="component" value="Unassembled WGS sequence"/>
</dbReference>
<keyword evidence="3" id="KW-1185">Reference proteome</keyword>
<feature type="region of interest" description="Disordered" evidence="1">
    <location>
        <begin position="91"/>
        <end position="157"/>
    </location>
</feature>
<dbReference type="RefSeq" id="WP_417924507.1">
    <property type="nucleotide sequence ID" value="NZ_JBHSFS010000038.1"/>
</dbReference>
<name>A0ABV9BVS5_9ACTN</name>
<reference evidence="3" key="1">
    <citation type="journal article" date="2019" name="Int. J. Syst. Evol. Microbiol.">
        <title>The Global Catalogue of Microorganisms (GCM) 10K type strain sequencing project: providing services to taxonomists for standard genome sequencing and annotation.</title>
        <authorList>
            <consortium name="The Broad Institute Genomics Platform"/>
            <consortium name="The Broad Institute Genome Sequencing Center for Infectious Disease"/>
            <person name="Wu L."/>
            <person name="Ma J."/>
        </authorList>
    </citation>
    <scope>NUCLEOTIDE SEQUENCE [LARGE SCALE GENOMIC DNA]</scope>
    <source>
        <strain evidence="3">CECT 8064</strain>
    </source>
</reference>
<dbReference type="EMBL" id="JBHSFS010000038">
    <property type="protein sequence ID" value="MFC4518224.1"/>
    <property type="molecule type" value="Genomic_DNA"/>
</dbReference>
<gene>
    <name evidence="2" type="ORF">ACFPEN_35805</name>
</gene>
<protein>
    <recommendedName>
        <fullName evidence="4">Helix-turn-helix domain-containing protein</fullName>
    </recommendedName>
</protein>
<evidence type="ECO:0008006" key="4">
    <source>
        <dbReference type="Google" id="ProtNLM"/>
    </source>
</evidence>
<evidence type="ECO:0000313" key="3">
    <source>
        <dbReference type="Proteomes" id="UP001595990"/>
    </source>
</evidence>
<accession>A0ABV9BVS5</accession>
<evidence type="ECO:0000313" key="2">
    <source>
        <dbReference type="EMBL" id="MFC4518224.1"/>
    </source>
</evidence>
<comment type="caution">
    <text evidence="2">The sequence shown here is derived from an EMBL/GenBank/DDBJ whole genome shotgun (WGS) entry which is preliminary data.</text>
</comment>
<proteinExistence type="predicted"/>
<sequence length="320" mass="34084">MPNEIIRHPRLSSDAVRLLAWALSMADEALEPLSKTARRAGIGKTAFSRAKRELVTEGFLHEWRRQGGGGRWATQQMISNVPLTAIEAEAARDGRPGTPSPAAGEPKGRGVGRPLKKTVENKPNLPSPSPAMQVSQGKQREGGQATSASATAPRTVPAPLLTRGGQALAAVSHSEPRLRLSGQDLKTLAPLAADWLQLGATMADIKEALTQRLPDRVHSPAGLVRDRLIRKRPPASVCAEQQATEHRGDEGRAAPRVAEMRECAGEHVQPLLFRPVDGETLCPSCRCAGAEACVTAAVDAAVRGGAAIRELLRSPRPRSS</sequence>
<organism evidence="2 3">
    <name type="scientific">Streptomyces ehimensis</name>
    <dbReference type="NCBI Taxonomy" id="68195"/>
    <lineage>
        <taxon>Bacteria</taxon>
        <taxon>Bacillati</taxon>
        <taxon>Actinomycetota</taxon>
        <taxon>Actinomycetes</taxon>
        <taxon>Kitasatosporales</taxon>
        <taxon>Streptomycetaceae</taxon>
        <taxon>Streptomyces</taxon>
    </lineage>
</organism>
<evidence type="ECO:0000256" key="1">
    <source>
        <dbReference type="SAM" id="MobiDB-lite"/>
    </source>
</evidence>